<keyword evidence="1" id="KW-1133">Transmembrane helix</keyword>
<comment type="caution">
    <text evidence="2">The sequence shown here is derived from an EMBL/GenBank/DDBJ whole genome shotgun (WGS) entry which is preliminary data.</text>
</comment>
<evidence type="ECO:0000256" key="1">
    <source>
        <dbReference type="SAM" id="Phobius"/>
    </source>
</evidence>
<accession>A0A543D1A3</accession>
<proteinExistence type="predicted"/>
<gene>
    <name evidence="2" type="ORF">FB558_7786</name>
</gene>
<evidence type="ECO:0000313" key="2">
    <source>
        <dbReference type="EMBL" id="TQM03136.1"/>
    </source>
</evidence>
<keyword evidence="1" id="KW-0812">Transmembrane</keyword>
<name>A0A543D1A3_9PSEU</name>
<dbReference type="AlphaFoldDB" id="A0A543D1A3"/>
<organism evidence="2 3">
    <name type="scientific">Pseudonocardia kunmingensis</name>
    <dbReference type="NCBI Taxonomy" id="630975"/>
    <lineage>
        <taxon>Bacteria</taxon>
        <taxon>Bacillati</taxon>
        <taxon>Actinomycetota</taxon>
        <taxon>Actinomycetes</taxon>
        <taxon>Pseudonocardiales</taxon>
        <taxon>Pseudonocardiaceae</taxon>
        <taxon>Pseudonocardia</taxon>
    </lineage>
</organism>
<feature type="transmembrane region" description="Helical" evidence="1">
    <location>
        <begin position="44"/>
        <end position="66"/>
    </location>
</feature>
<reference evidence="2 3" key="1">
    <citation type="submission" date="2019-06" db="EMBL/GenBank/DDBJ databases">
        <title>Sequencing the genomes of 1000 actinobacteria strains.</title>
        <authorList>
            <person name="Klenk H.-P."/>
        </authorList>
    </citation>
    <scope>NUCLEOTIDE SEQUENCE [LARGE SCALE GENOMIC DNA]</scope>
    <source>
        <strain evidence="2 3">DSM 45301</strain>
    </source>
</reference>
<keyword evidence="3" id="KW-1185">Reference proteome</keyword>
<evidence type="ECO:0000313" key="3">
    <source>
        <dbReference type="Proteomes" id="UP000315677"/>
    </source>
</evidence>
<feature type="transmembrane region" description="Helical" evidence="1">
    <location>
        <begin position="144"/>
        <end position="162"/>
    </location>
</feature>
<dbReference type="Proteomes" id="UP000315677">
    <property type="component" value="Unassembled WGS sequence"/>
</dbReference>
<sequence>MPLDAPVTTITLPSMRTPLVVPATGGPHAGLTGRDGGTSIGMRYLPRILGVLTAAYSVAIAVRPVLLARPCGLTRGPDGEDVDAGVRVLVGGIGARDAAIGTAMVLAPRGPALRVALAARVVSDAADALVFGTQLPARDRRPKVVAFALFWAALCALSARWADR</sequence>
<keyword evidence="1" id="KW-0472">Membrane</keyword>
<dbReference type="EMBL" id="VFPA01000006">
    <property type="protein sequence ID" value="TQM03136.1"/>
    <property type="molecule type" value="Genomic_DNA"/>
</dbReference>
<protein>
    <submittedName>
        <fullName evidence="2">Uncharacterized protein</fullName>
    </submittedName>
</protein>